<reference evidence="1" key="1">
    <citation type="submission" date="2023-02" db="EMBL/GenBank/DDBJ databases">
        <title>Genome of toxic invasive species Heracleum sosnowskyi carries increased number of genes despite the absence of recent whole-genome duplications.</title>
        <authorList>
            <person name="Schelkunov M."/>
            <person name="Shtratnikova V."/>
            <person name="Makarenko M."/>
            <person name="Klepikova A."/>
            <person name="Omelchenko D."/>
            <person name="Novikova G."/>
            <person name="Obukhova E."/>
            <person name="Bogdanov V."/>
            <person name="Penin A."/>
            <person name="Logacheva M."/>
        </authorList>
    </citation>
    <scope>NUCLEOTIDE SEQUENCE</scope>
    <source>
        <strain evidence="1">Hsosn_3</strain>
        <tissue evidence="1">Leaf</tissue>
    </source>
</reference>
<organism evidence="1 2">
    <name type="scientific">Heracleum sosnowskyi</name>
    <dbReference type="NCBI Taxonomy" id="360622"/>
    <lineage>
        <taxon>Eukaryota</taxon>
        <taxon>Viridiplantae</taxon>
        <taxon>Streptophyta</taxon>
        <taxon>Embryophyta</taxon>
        <taxon>Tracheophyta</taxon>
        <taxon>Spermatophyta</taxon>
        <taxon>Magnoliopsida</taxon>
        <taxon>eudicotyledons</taxon>
        <taxon>Gunneridae</taxon>
        <taxon>Pentapetalae</taxon>
        <taxon>asterids</taxon>
        <taxon>campanulids</taxon>
        <taxon>Apiales</taxon>
        <taxon>Apiaceae</taxon>
        <taxon>Apioideae</taxon>
        <taxon>apioid superclade</taxon>
        <taxon>Tordylieae</taxon>
        <taxon>Tordyliinae</taxon>
        <taxon>Heracleum</taxon>
    </lineage>
</organism>
<evidence type="ECO:0000313" key="2">
    <source>
        <dbReference type="Proteomes" id="UP001237642"/>
    </source>
</evidence>
<name>A0AAD8IPY2_9APIA</name>
<comment type="caution">
    <text evidence="1">The sequence shown here is derived from an EMBL/GenBank/DDBJ whole genome shotgun (WGS) entry which is preliminary data.</text>
</comment>
<reference evidence="1" key="2">
    <citation type="submission" date="2023-05" db="EMBL/GenBank/DDBJ databases">
        <authorList>
            <person name="Schelkunov M.I."/>
        </authorList>
    </citation>
    <scope>NUCLEOTIDE SEQUENCE</scope>
    <source>
        <strain evidence="1">Hsosn_3</strain>
        <tissue evidence="1">Leaf</tissue>
    </source>
</reference>
<dbReference type="AlphaFoldDB" id="A0AAD8IPY2"/>
<protein>
    <submittedName>
        <fullName evidence="1">Uncharacterized protein</fullName>
    </submittedName>
</protein>
<keyword evidence="2" id="KW-1185">Reference proteome</keyword>
<dbReference type="EMBL" id="JAUIZM010000004">
    <property type="protein sequence ID" value="KAK1387925.1"/>
    <property type="molecule type" value="Genomic_DNA"/>
</dbReference>
<dbReference type="Proteomes" id="UP001237642">
    <property type="component" value="Unassembled WGS sequence"/>
</dbReference>
<sequence length="118" mass="13232">MAANTRSVGRAIGYGDTCARETREKLRVVWVGSSAASEDFINKDENQFHQHEVFLLGGSFPYNWKSGIKRTLDKAASGQIGHLDRSDYYGEVGTPRDSRSVYRNLMKKRPAILPALKL</sequence>
<accession>A0AAD8IPY2</accession>
<gene>
    <name evidence="1" type="ORF">POM88_016103</name>
</gene>
<proteinExistence type="predicted"/>
<evidence type="ECO:0000313" key="1">
    <source>
        <dbReference type="EMBL" id="KAK1387925.1"/>
    </source>
</evidence>